<keyword evidence="2" id="KW-0812">Transmembrane</keyword>
<evidence type="ECO:0000256" key="1">
    <source>
        <dbReference type="SAM" id="MobiDB-lite"/>
    </source>
</evidence>
<organism evidence="3 4">
    <name type="scientific">Kumtagia ephedrae</name>
    <dbReference type="NCBI Taxonomy" id="2116701"/>
    <lineage>
        <taxon>Bacteria</taxon>
        <taxon>Pseudomonadati</taxon>
        <taxon>Pseudomonadota</taxon>
        <taxon>Alphaproteobacteria</taxon>
        <taxon>Hyphomicrobiales</taxon>
        <taxon>Phyllobacteriaceae</taxon>
        <taxon>Kumtagia</taxon>
    </lineage>
</organism>
<protein>
    <submittedName>
        <fullName evidence="3">Uncharacterized protein</fullName>
    </submittedName>
</protein>
<dbReference type="Proteomes" id="UP000241229">
    <property type="component" value="Unassembled WGS sequence"/>
</dbReference>
<evidence type="ECO:0000313" key="3">
    <source>
        <dbReference type="EMBL" id="PSJ54297.1"/>
    </source>
</evidence>
<dbReference type="EMBL" id="PXYK01000030">
    <property type="protein sequence ID" value="PSJ54297.1"/>
    <property type="molecule type" value="Genomic_DNA"/>
</dbReference>
<reference evidence="3 4" key="1">
    <citation type="submission" date="2018-03" db="EMBL/GenBank/DDBJ databases">
        <title>The draft genome of Mesorhizobium sp. 6GN-30.</title>
        <authorList>
            <person name="Liu L."/>
            <person name="Li L."/>
            <person name="Wang T."/>
            <person name="Zhang X."/>
            <person name="Liang L."/>
        </authorList>
    </citation>
    <scope>NUCLEOTIDE SEQUENCE [LARGE SCALE GENOMIC DNA]</scope>
    <source>
        <strain evidence="3 4">6GN30</strain>
    </source>
</reference>
<evidence type="ECO:0000256" key="2">
    <source>
        <dbReference type="SAM" id="Phobius"/>
    </source>
</evidence>
<keyword evidence="2" id="KW-1133">Transmembrane helix</keyword>
<name>A0A2P7RVP6_9HYPH</name>
<evidence type="ECO:0000313" key="4">
    <source>
        <dbReference type="Proteomes" id="UP000241229"/>
    </source>
</evidence>
<keyword evidence="4" id="KW-1185">Reference proteome</keyword>
<keyword evidence="2" id="KW-0472">Membrane</keyword>
<feature type="compositionally biased region" description="Polar residues" evidence="1">
    <location>
        <begin position="96"/>
        <end position="110"/>
    </location>
</feature>
<dbReference type="RefSeq" id="WP_106774801.1">
    <property type="nucleotide sequence ID" value="NZ_PXYK01000030.1"/>
</dbReference>
<accession>A0A2P7RVP6</accession>
<gene>
    <name evidence="3" type="ORF">C7I84_24260</name>
</gene>
<feature type="transmembrane region" description="Helical" evidence="2">
    <location>
        <begin position="6"/>
        <end position="24"/>
    </location>
</feature>
<proteinExistence type="predicted"/>
<sequence length="121" mass="13580">MTPDVLVLAAGVVAVVAWAGIGLWKFEKRVDRLRVDRENLDARFRAYRDRQAATAEGDKTSETALSEDFRNLGDQIRRLADELSLVDEQKGKSGEPSPTATEQPQRNIQDTRQRASLLISR</sequence>
<comment type="caution">
    <text evidence="3">The sequence shown here is derived from an EMBL/GenBank/DDBJ whole genome shotgun (WGS) entry which is preliminary data.</text>
</comment>
<dbReference type="AlphaFoldDB" id="A0A2P7RVP6"/>
<feature type="region of interest" description="Disordered" evidence="1">
    <location>
        <begin position="85"/>
        <end position="121"/>
    </location>
</feature>